<proteinExistence type="predicted"/>
<feature type="region of interest" description="Disordered" evidence="1">
    <location>
        <begin position="214"/>
        <end position="243"/>
    </location>
</feature>
<feature type="compositionally biased region" description="Polar residues" evidence="1">
    <location>
        <begin position="231"/>
        <end position="243"/>
    </location>
</feature>
<accession>A0ABX5YSH6</accession>
<keyword evidence="2" id="KW-1133">Transmembrane helix</keyword>
<dbReference type="GeneID" id="98649064"/>
<feature type="transmembrane region" description="Helical" evidence="2">
    <location>
        <begin position="80"/>
        <end position="101"/>
    </location>
</feature>
<organism evidence="3 4">
    <name type="scientific">Gimesia maris</name>
    <dbReference type="NCBI Taxonomy" id="122"/>
    <lineage>
        <taxon>Bacteria</taxon>
        <taxon>Pseudomonadati</taxon>
        <taxon>Planctomycetota</taxon>
        <taxon>Planctomycetia</taxon>
        <taxon>Planctomycetales</taxon>
        <taxon>Planctomycetaceae</taxon>
        <taxon>Gimesia</taxon>
    </lineage>
</organism>
<dbReference type="EMBL" id="CP042910">
    <property type="protein sequence ID" value="QEG18709.1"/>
    <property type="molecule type" value="Genomic_DNA"/>
</dbReference>
<keyword evidence="2" id="KW-0812">Transmembrane</keyword>
<keyword evidence="2" id="KW-0472">Membrane</keyword>
<feature type="compositionally biased region" description="Polar residues" evidence="1">
    <location>
        <begin position="137"/>
        <end position="149"/>
    </location>
</feature>
<keyword evidence="4" id="KW-1185">Reference proteome</keyword>
<dbReference type="RefSeq" id="WP_002645687.1">
    <property type="nucleotide sequence ID" value="NZ_CP042910.1"/>
</dbReference>
<feature type="region of interest" description="Disordered" evidence="1">
    <location>
        <begin position="109"/>
        <end position="167"/>
    </location>
</feature>
<dbReference type="Gene3D" id="2.130.10.10">
    <property type="entry name" value="YVTN repeat-like/Quinoprotein amine dehydrogenase"/>
    <property type="match status" value="1"/>
</dbReference>
<dbReference type="SUPFAM" id="SSF82171">
    <property type="entry name" value="DPP6 N-terminal domain-like"/>
    <property type="match status" value="1"/>
</dbReference>
<dbReference type="InterPro" id="IPR015943">
    <property type="entry name" value="WD40/YVTN_repeat-like_dom_sf"/>
</dbReference>
<name>A0ABX5YSH6_9PLAN</name>
<dbReference type="Proteomes" id="UP000322887">
    <property type="component" value="Chromosome"/>
</dbReference>
<protein>
    <recommendedName>
        <fullName evidence="5">Zinc ribbon domain-containing protein</fullName>
    </recommendedName>
</protein>
<evidence type="ECO:0000256" key="1">
    <source>
        <dbReference type="SAM" id="MobiDB-lite"/>
    </source>
</evidence>
<feature type="compositionally biased region" description="Low complexity" evidence="1">
    <location>
        <begin position="117"/>
        <end position="136"/>
    </location>
</feature>
<gene>
    <name evidence="3" type="ORF">GmarT_45990</name>
</gene>
<evidence type="ECO:0000313" key="4">
    <source>
        <dbReference type="Proteomes" id="UP000322887"/>
    </source>
</evidence>
<sequence length="793" mass="88275">MINFECESCFQEYKVRDERAGQTLKCKSCGSKMRVPDGNDDVLEDFYEEDFESPVRPTRKKKTSARTSKKKKSAESGSNLVGIIAGVGAFVVAFFISYTVVKGLFPGNDKQDQPADAVAEQQPGAAGEEAPAETVASNATATSPQTSTVDAPVDTTPIPADPQARTEELNRLRKQMTAYSETMKTTTEASEREAIVEKMKTTLARIKLITGKQKEEVAAVQKKSGSKPEKTASTPKQANQPWSSLVDPPLVVADWSDTPKLSIDLRNIDSHRLIPNSFSPFMGFRDRNRNFFNVEIWNLATEKKTGQLSIPLDKGWRILSERIKLSTDGKTLLFGYVIRDSKTPKMESWSVETGQKLADWEVGPVDSILSKYEICGSDLAFAKMLSKEASGFKTMLKVWNISSGKLIKEREVKYNEFSDLYFRISPGGNYLISYDSSNKLHIYDLRTLDLLREVDVKQLLSATGSEYGKDPYYIYNGMNFSADGKELGLLLMSSDSTTLWTLDLANGQAALGYHVTGNLSEATRDPGYSGEDMVWFPDGRGWLLYGAWFIDRKLQQVLWTLKPVPYVIIRSEIYLTPRYLLAETATTLRDAKGRALLNRKPKLVPVNIPEQKIADSLAAYQSQSDSILGAGQEVSIDVSVGNLKFGDQDEVKSVLAEVMQQRLESDTFKVAPDQPVVLKIEYQEQDGNKLQMTKRGRPGSGNPLGQTPTGETLQATAAAFKLSWVDTTSKRTLWSTQALVNPRFLILRNATAEEARTKMFEGLQNRLMAESIPYFIPRDKKLSSLPLEIALPD</sequence>
<evidence type="ECO:0008006" key="5">
    <source>
        <dbReference type="Google" id="ProtNLM"/>
    </source>
</evidence>
<evidence type="ECO:0000256" key="2">
    <source>
        <dbReference type="SAM" id="Phobius"/>
    </source>
</evidence>
<evidence type="ECO:0000313" key="3">
    <source>
        <dbReference type="EMBL" id="QEG18709.1"/>
    </source>
</evidence>
<feature type="region of interest" description="Disordered" evidence="1">
    <location>
        <begin position="53"/>
        <end position="73"/>
    </location>
</feature>
<feature type="compositionally biased region" description="Basic residues" evidence="1">
    <location>
        <begin position="57"/>
        <end position="72"/>
    </location>
</feature>
<reference evidence="3 4" key="1">
    <citation type="submission" date="2019-08" db="EMBL/GenBank/DDBJ databases">
        <title>Deep-cultivation of Planctomycetes and their phenomic and genomic characterization uncovers novel biology.</title>
        <authorList>
            <person name="Wiegand S."/>
            <person name="Jogler M."/>
            <person name="Boedeker C."/>
            <person name="Pinto D."/>
            <person name="Vollmers J."/>
            <person name="Rivas-Marin E."/>
            <person name="Kohn T."/>
            <person name="Peeters S.H."/>
            <person name="Heuer A."/>
            <person name="Rast P."/>
            <person name="Oberbeckmann S."/>
            <person name="Bunk B."/>
            <person name="Jeske O."/>
            <person name="Meyerdierks A."/>
            <person name="Storesund J.E."/>
            <person name="Kallscheuer N."/>
            <person name="Luecker S."/>
            <person name="Lage O.M."/>
            <person name="Pohl T."/>
            <person name="Merkel B.J."/>
            <person name="Hornburger P."/>
            <person name="Mueller R.-W."/>
            <person name="Bruemmer F."/>
            <person name="Labrenz M."/>
            <person name="Spormann A.M."/>
            <person name="Op den Camp H."/>
            <person name="Overmann J."/>
            <person name="Amann R."/>
            <person name="Jetten M.S.M."/>
            <person name="Mascher T."/>
            <person name="Medema M.H."/>
            <person name="Devos D.P."/>
            <person name="Kaster A.-K."/>
            <person name="Ovreas L."/>
            <person name="Rohde M."/>
            <person name="Galperin M.Y."/>
            <person name="Jogler C."/>
        </authorList>
    </citation>
    <scope>NUCLEOTIDE SEQUENCE [LARGE SCALE GENOMIC DNA]</scope>
    <source>
        <strain evidence="3 4">DSM 8797</strain>
    </source>
</reference>